<dbReference type="Proteomes" id="UP000026962">
    <property type="component" value="Chromosome 7"/>
</dbReference>
<reference evidence="2" key="2">
    <citation type="submission" date="2018-05" db="EMBL/GenBank/DDBJ databases">
        <title>OpunRS2 (Oryza punctata Reference Sequence Version 2).</title>
        <authorList>
            <person name="Zhang J."/>
            <person name="Kudrna D."/>
            <person name="Lee S."/>
            <person name="Talag J."/>
            <person name="Welchert J."/>
            <person name="Wing R.A."/>
        </authorList>
    </citation>
    <scope>NUCLEOTIDE SEQUENCE [LARGE SCALE GENOMIC DNA]</scope>
</reference>
<feature type="region of interest" description="Disordered" evidence="1">
    <location>
        <begin position="1"/>
        <end position="61"/>
    </location>
</feature>
<keyword evidence="3" id="KW-1185">Reference proteome</keyword>
<dbReference type="AlphaFoldDB" id="A0A0E0LJL0"/>
<feature type="region of interest" description="Disordered" evidence="1">
    <location>
        <begin position="104"/>
        <end position="152"/>
    </location>
</feature>
<dbReference type="EnsemblPlants" id="OPUNC07G10120.1">
    <property type="protein sequence ID" value="OPUNC07G10120.1"/>
    <property type="gene ID" value="OPUNC07G10120"/>
</dbReference>
<reference evidence="2" key="1">
    <citation type="submission" date="2015-04" db="UniProtKB">
        <authorList>
            <consortium name="EnsemblPlants"/>
        </authorList>
    </citation>
    <scope>IDENTIFICATION</scope>
</reference>
<feature type="compositionally biased region" description="Polar residues" evidence="1">
    <location>
        <begin position="111"/>
        <end position="124"/>
    </location>
</feature>
<feature type="compositionally biased region" description="Basic residues" evidence="1">
    <location>
        <begin position="16"/>
        <end position="26"/>
    </location>
</feature>
<dbReference type="Gramene" id="OPUNC07G10120.1">
    <property type="protein sequence ID" value="OPUNC07G10120.1"/>
    <property type="gene ID" value="OPUNC07G10120"/>
</dbReference>
<sequence>MAGSSTLVAGRTLCRLPHRSPRRGKAHEKPEGSATSPPCNDGGGRRGKARRRLVYGDGGTPQGTLQAVGAFLRHSPIVSDPETPVQRWLDDVANLVKAAQQQLGTGGWLSTAGSSGPRASSLIKSWNHKKSKTPKNLGGGLGLLGHDDVACS</sequence>
<organism evidence="2">
    <name type="scientific">Oryza punctata</name>
    <name type="common">Red rice</name>
    <dbReference type="NCBI Taxonomy" id="4537"/>
    <lineage>
        <taxon>Eukaryota</taxon>
        <taxon>Viridiplantae</taxon>
        <taxon>Streptophyta</taxon>
        <taxon>Embryophyta</taxon>
        <taxon>Tracheophyta</taxon>
        <taxon>Spermatophyta</taxon>
        <taxon>Magnoliopsida</taxon>
        <taxon>Liliopsida</taxon>
        <taxon>Poales</taxon>
        <taxon>Poaceae</taxon>
        <taxon>BOP clade</taxon>
        <taxon>Oryzoideae</taxon>
        <taxon>Oryzeae</taxon>
        <taxon>Oryzinae</taxon>
        <taxon>Oryza</taxon>
    </lineage>
</organism>
<evidence type="ECO:0000313" key="3">
    <source>
        <dbReference type="Proteomes" id="UP000026962"/>
    </source>
</evidence>
<accession>A0A0E0LJL0</accession>
<name>A0A0E0LJL0_ORYPU</name>
<evidence type="ECO:0000313" key="2">
    <source>
        <dbReference type="EnsemblPlants" id="OPUNC07G10120.1"/>
    </source>
</evidence>
<proteinExistence type="predicted"/>
<dbReference type="HOGENOM" id="CLU_1725266_0_0_1"/>
<evidence type="ECO:0000256" key="1">
    <source>
        <dbReference type="SAM" id="MobiDB-lite"/>
    </source>
</evidence>
<protein>
    <submittedName>
        <fullName evidence="2">Uncharacterized protein</fullName>
    </submittedName>
</protein>